<evidence type="ECO:0000256" key="5">
    <source>
        <dbReference type="ARBA" id="ARBA00022679"/>
    </source>
</evidence>
<dbReference type="SUPFAM" id="SSF158472">
    <property type="entry name" value="HAMP domain-like"/>
    <property type="match status" value="1"/>
</dbReference>
<keyword evidence="10" id="KW-1133">Transmembrane helix</keyword>
<dbReference type="Proteomes" id="UP000886887">
    <property type="component" value="Unassembled WGS sequence"/>
</dbReference>
<dbReference type="SUPFAM" id="SSF55874">
    <property type="entry name" value="ATPase domain of HSP90 chaperone/DNA topoisomerase II/histidine kinase"/>
    <property type="match status" value="1"/>
</dbReference>
<feature type="region of interest" description="Disordered" evidence="9">
    <location>
        <begin position="1"/>
        <end position="44"/>
    </location>
</feature>
<dbReference type="InterPro" id="IPR003661">
    <property type="entry name" value="HisK_dim/P_dom"/>
</dbReference>
<dbReference type="Pfam" id="PF00672">
    <property type="entry name" value="HAMP"/>
    <property type="match status" value="1"/>
</dbReference>
<dbReference type="Pfam" id="PF00512">
    <property type="entry name" value="HisKA"/>
    <property type="match status" value="1"/>
</dbReference>
<dbReference type="InterPro" id="IPR036097">
    <property type="entry name" value="HisK_dim/P_sf"/>
</dbReference>
<keyword evidence="6" id="KW-0418">Kinase</keyword>
<dbReference type="SMART" id="SM00387">
    <property type="entry name" value="HATPase_c"/>
    <property type="match status" value="1"/>
</dbReference>
<dbReference type="SMART" id="SM00304">
    <property type="entry name" value="HAMP"/>
    <property type="match status" value="1"/>
</dbReference>
<evidence type="ECO:0000256" key="7">
    <source>
        <dbReference type="ARBA" id="ARBA00023012"/>
    </source>
</evidence>
<dbReference type="Pfam" id="PF02518">
    <property type="entry name" value="HATPase_c"/>
    <property type="match status" value="1"/>
</dbReference>
<comment type="catalytic activity">
    <reaction evidence="1">
        <text>ATP + protein L-histidine = ADP + protein N-phospho-L-histidine.</text>
        <dbReference type="EC" id="2.7.13.3"/>
    </reaction>
</comment>
<evidence type="ECO:0000256" key="2">
    <source>
        <dbReference type="ARBA" id="ARBA00004370"/>
    </source>
</evidence>
<dbReference type="GO" id="GO:0016020">
    <property type="term" value="C:membrane"/>
    <property type="evidence" value="ECO:0007669"/>
    <property type="project" value="UniProtKB-SubCell"/>
</dbReference>
<feature type="transmembrane region" description="Helical" evidence="10">
    <location>
        <begin position="178"/>
        <end position="198"/>
    </location>
</feature>
<dbReference type="EC" id="2.7.13.3" evidence="3"/>
<dbReference type="Gene3D" id="3.30.565.10">
    <property type="entry name" value="Histidine kinase-like ATPase, C-terminal domain"/>
    <property type="match status" value="1"/>
</dbReference>
<dbReference type="InterPro" id="IPR003660">
    <property type="entry name" value="HAMP_dom"/>
</dbReference>
<keyword evidence="5" id="KW-0808">Transferase</keyword>
<evidence type="ECO:0000256" key="1">
    <source>
        <dbReference type="ARBA" id="ARBA00000085"/>
    </source>
</evidence>
<keyword evidence="7" id="KW-0902">Two-component regulatory system</keyword>
<comment type="caution">
    <text evidence="13">The sequence shown here is derived from an EMBL/GenBank/DDBJ whole genome shotgun (WGS) entry which is preliminary data.</text>
</comment>
<keyword evidence="8 10" id="KW-0472">Membrane</keyword>
<dbReference type="PROSITE" id="PS50109">
    <property type="entry name" value="HIS_KIN"/>
    <property type="match status" value="1"/>
</dbReference>
<dbReference type="PANTHER" id="PTHR43711:SF28">
    <property type="entry name" value="SENSOR HISTIDINE KINASE YXDK"/>
    <property type="match status" value="1"/>
</dbReference>
<reference evidence="13" key="1">
    <citation type="submission" date="2020-10" db="EMBL/GenBank/DDBJ databases">
        <authorList>
            <person name="Gilroy R."/>
        </authorList>
    </citation>
    <scope>NUCLEOTIDE SEQUENCE</scope>
    <source>
        <strain evidence="13">ChiSxjej2B14-6234</strain>
    </source>
</reference>
<feature type="domain" description="Histidine kinase" evidence="11">
    <location>
        <begin position="273"/>
        <end position="488"/>
    </location>
</feature>
<evidence type="ECO:0000313" key="14">
    <source>
        <dbReference type="Proteomes" id="UP000886887"/>
    </source>
</evidence>
<dbReference type="CDD" id="cd00082">
    <property type="entry name" value="HisKA"/>
    <property type="match status" value="1"/>
</dbReference>
<dbReference type="InterPro" id="IPR003594">
    <property type="entry name" value="HATPase_dom"/>
</dbReference>
<feature type="domain" description="HAMP" evidence="12">
    <location>
        <begin position="212"/>
        <end position="265"/>
    </location>
</feature>
<evidence type="ECO:0000256" key="8">
    <source>
        <dbReference type="ARBA" id="ARBA00023136"/>
    </source>
</evidence>
<protein>
    <recommendedName>
        <fullName evidence="3">histidine kinase</fullName>
        <ecNumber evidence="3">2.7.13.3</ecNumber>
    </recommendedName>
</protein>
<reference evidence="13" key="2">
    <citation type="journal article" date="2021" name="PeerJ">
        <title>Extensive microbial diversity within the chicken gut microbiome revealed by metagenomics and culture.</title>
        <authorList>
            <person name="Gilroy R."/>
            <person name="Ravi A."/>
            <person name="Getino M."/>
            <person name="Pursley I."/>
            <person name="Horton D.L."/>
            <person name="Alikhan N.F."/>
            <person name="Baker D."/>
            <person name="Gharbi K."/>
            <person name="Hall N."/>
            <person name="Watson M."/>
            <person name="Adriaenssens E.M."/>
            <person name="Foster-Nyarko E."/>
            <person name="Jarju S."/>
            <person name="Secka A."/>
            <person name="Antonio M."/>
            <person name="Oren A."/>
            <person name="Chaudhuri R.R."/>
            <person name="La Ragione R."/>
            <person name="Hildebrand F."/>
            <person name="Pallen M.J."/>
        </authorList>
    </citation>
    <scope>NUCLEOTIDE SEQUENCE</scope>
    <source>
        <strain evidence="13">ChiSxjej2B14-6234</strain>
    </source>
</reference>
<organism evidence="13 14">
    <name type="scientific">Candidatus Onthenecus intestinigallinarum</name>
    <dbReference type="NCBI Taxonomy" id="2840875"/>
    <lineage>
        <taxon>Bacteria</taxon>
        <taxon>Bacillati</taxon>
        <taxon>Bacillota</taxon>
        <taxon>Clostridia</taxon>
        <taxon>Eubacteriales</taxon>
        <taxon>Candidatus Onthenecus</taxon>
    </lineage>
</organism>
<accession>A0A9D0Z9U0</accession>
<evidence type="ECO:0000259" key="12">
    <source>
        <dbReference type="PROSITE" id="PS50885"/>
    </source>
</evidence>
<dbReference type="InterPro" id="IPR005467">
    <property type="entry name" value="His_kinase_dom"/>
</dbReference>
<proteinExistence type="predicted"/>
<feature type="compositionally biased region" description="Basic and acidic residues" evidence="9">
    <location>
        <begin position="1"/>
        <end position="10"/>
    </location>
</feature>
<keyword evidence="10" id="KW-0812">Transmembrane</keyword>
<dbReference type="FunFam" id="3.30.565.10:FF:000006">
    <property type="entry name" value="Sensor histidine kinase WalK"/>
    <property type="match status" value="1"/>
</dbReference>
<evidence type="ECO:0000256" key="3">
    <source>
        <dbReference type="ARBA" id="ARBA00012438"/>
    </source>
</evidence>
<dbReference type="GO" id="GO:0000155">
    <property type="term" value="F:phosphorelay sensor kinase activity"/>
    <property type="evidence" value="ECO:0007669"/>
    <property type="project" value="InterPro"/>
</dbReference>
<sequence length="488" mass="54072">MRNEAKDARARERRRRVRERKARAQAARRERRRARENARRARRREAISRGDNLFNRLSGRTHRAAVQTVSRIRLSLGLRISFNYARLLMKMCVTELLVFLVLAAGLELSVLPRDAQRVAAGEQSALPAVRAQALDERPADWLRLGGRLGGLEGVSLDDGAPRLTLTYAAQGRYVVYDLTWHVAGALALSVLLLALDALRATRFLFAGRRINAHVLEPIDEITALAQKLSVNDLGRRINVEGTKNELKDLAAVINEMLDRIELAYNGQKQFVSDASHELRTPIAVIQGYADLLDRWGKDNPQVRDEAIAAIRSEAQNMKELVEKLLFLARHDKKTLRLKPERFDARDLVEETLRETELIAGARRVQTGRLDAALVQADRGALKQALRILLDNAVKYTPEGGTITLACEAGPDSAALSVSDTGMGISASELNAIFDRFYRADAARSGETPGHGLGLSILKIIVLSSGGKIRVRSALGRGSTFTILLPRVR</sequence>
<dbReference type="InterPro" id="IPR004358">
    <property type="entry name" value="Sig_transdc_His_kin-like_C"/>
</dbReference>
<evidence type="ECO:0000256" key="10">
    <source>
        <dbReference type="SAM" id="Phobius"/>
    </source>
</evidence>
<evidence type="ECO:0000256" key="6">
    <source>
        <dbReference type="ARBA" id="ARBA00022777"/>
    </source>
</evidence>
<evidence type="ECO:0000256" key="9">
    <source>
        <dbReference type="SAM" id="MobiDB-lite"/>
    </source>
</evidence>
<dbReference type="Gene3D" id="1.10.287.130">
    <property type="match status" value="1"/>
</dbReference>
<dbReference type="SMART" id="SM00388">
    <property type="entry name" value="HisKA"/>
    <property type="match status" value="1"/>
</dbReference>
<evidence type="ECO:0000259" key="11">
    <source>
        <dbReference type="PROSITE" id="PS50109"/>
    </source>
</evidence>
<feature type="compositionally biased region" description="Basic and acidic residues" evidence="9">
    <location>
        <begin position="33"/>
        <end position="44"/>
    </location>
</feature>
<dbReference type="CDD" id="cd06225">
    <property type="entry name" value="HAMP"/>
    <property type="match status" value="1"/>
</dbReference>
<dbReference type="SUPFAM" id="SSF47384">
    <property type="entry name" value="Homodimeric domain of signal transducing histidine kinase"/>
    <property type="match status" value="1"/>
</dbReference>
<dbReference type="PANTHER" id="PTHR43711">
    <property type="entry name" value="TWO-COMPONENT HISTIDINE KINASE"/>
    <property type="match status" value="1"/>
</dbReference>
<dbReference type="PROSITE" id="PS50885">
    <property type="entry name" value="HAMP"/>
    <property type="match status" value="1"/>
</dbReference>
<comment type="subcellular location">
    <subcellularLocation>
        <location evidence="2">Membrane</location>
    </subcellularLocation>
</comment>
<evidence type="ECO:0000313" key="13">
    <source>
        <dbReference type="EMBL" id="HIQ71876.1"/>
    </source>
</evidence>
<name>A0A9D0Z9U0_9FIRM</name>
<keyword evidence="4" id="KW-0597">Phosphoprotein</keyword>
<evidence type="ECO:0000256" key="4">
    <source>
        <dbReference type="ARBA" id="ARBA00022553"/>
    </source>
</evidence>
<dbReference type="AlphaFoldDB" id="A0A9D0Z9U0"/>
<dbReference type="InterPro" id="IPR036890">
    <property type="entry name" value="HATPase_C_sf"/>
</dbReference>
<feature type="compositionally biased region" description="Basic residues" evidence="9">
    <location>
        <begin position="11"/>
        <end position="23"/>
    </location>
</feature>
<dbReference type="EMBL" id="DVFJ01000021">
    <property type="protein sequence ID" value="HIQ71876.1"/>
    <property type="molecule type" value="Genomic_DNA"/>
</dbReference>
<dbReference type="InterPro" id="IPR050736">
    <property type="entry name" value="Sensor_HK_Regulatory"/>
</dbReference>
<dbReference type="PRINTS" id="PR00344">
    <property type="entry name" value="BCTRLSENSOR"/>
</dbReference>
<dbReference type="FunFam" id="1.10.287.130:FF:000001">
    <property type="entry name" value="Two-component sensor histidine kinase"/>
    <property type="match status" value="1"/>
</dbReference>
<gene>
    <name evidence="13" type="ORF">IAB73_06705</name>
</gene>